<keyword evidence="2" id="KW-1185">Reference proteome</keyword>
<accession>A0A3A5H9J1</accession>
<dbReference type="RefSeq" id="WP_120061242.1">
    <property type="nucleotide sequence ID" value="NZ_QYRP01000002.1"/>
</dbReference>
<comment type="caution">
    <text evidence="1">The sequence shown here is derived from an EMBL/GenBank/DDBJ whole genome shotgun (WGS) entry which is preliminary data.</text>
</comment>
<organism evidence="1 2">
    <name type="scientific">Nocardioides cavernaquae</name>
    <dbReference type="NCBI Taxonomy" id="2321396"/>
    <lineage>
        <taxon>Bacteria</taxon>
        <taxon>Bacillati</taxon>
        <taxon>Actinomycetota</taxon>
        <taxon>Actinomycetes</taxon>
        <taxon>Propionibacteriales</taxon>
        <taxon>Nocardioidaceae</taxon>
        <taxon>Nocardioides</taxon>
    </lineage>
</organism>
<dbReference type="EMBL" id="QYRP01000002">
    <property type="protein sequence ID" value="RJS47276.1"/>
    <property type="molecule type" value="Genomic_DNA"/>
</dbReference>
<protein>
    <submittedName>
        <fullName evidence="1">Uncharacterized protein</fullName>
    </submittedName>
</protein>
<sequence>MHDIDRAMFEFEQETYETGGPGETAGESYEAFEAYESFEASHEAEALEMEYAARLLEITNEAELEEFLGGLLRTATSAARSFISSPTGQALGGVLKNAARQVLPQVGGIVGNAIGGDFGRRVGSAGGRWLGKQFEYEGMSAEDREFEVARAFVRTARDAAQIAQRTAYLPPQQAARTALVTAAQRSLPGLVPVITGGSVPGPRRTSGRWVRKGNRIVLYGA</sequence>
<name>A0A3A5H9J1_9ACTN</name>
<dbReference type="AlphaFoldDB" id="A0A3A5H9J1"/>
<evidence type="ECO:0000313" key="1">
    <source>
        <dbReference type="EMBL" id="RJS47276.1"/>
    </source>
</evidence>
<gene>
    <name evidence="1" type="ORF">D4739_14295</name>
</gene>
<dbReference type="Proteomes" id="UP000276542">
    <property type="component" value="Unassembled WGS sequence"/>
</dbReference>
<proteinExistence type="predicted"/>
<dbReference type="OrthoDB" id="883703at2"/>
<evidence type="ECO:0000313" key="2">
    <source>
        <dbReference type="Proteomes" id="UP000276542"/>
    </source>
</evidence>
<reference evidence="2" key="1">
    <citation type="submission" date="2018-09" db="EMBL/GenBank/DDBJ databases">
        <authorList>
            <person name="Zhu H."/>
        </authorList>
    </citation>
    <scope>NUCLEOTIDE SEQUENCE [LARGE SCALE GENOMIC DNA]</scope>
    <source>
        <strain evidence="2">K1W22B-1</strain>
    </source>
</reference>